<sequence length="299" mass="31725">MTDIQFNTNVTVNNFFGAQGLSSRPVENFQTALGNGIMVLFGAKLASGPFASPMLPNLLSIMGGMMAQAQGQQPVFQPAPDAQWTASLQNQNQASIDLGDGYSLDIDERSSQIIINNANTGETTRIWGDPHVDVDGKHVYDFWGKTTFTLENGTKITIDTEQGHGNPDVYFASKLTITKGDQAIVVDGVSQQTRGDLSVSMSNDGRQLDAATGDGFVLHENATGSGWRSELTGQVATQADLNATKPGQLYGPGSDTPSLGELSDVLSTFLLFGLALEMGEAVRGGDRASASPAFRPQFA</sequence>
<name>A0ABV2D3D0_9SPHN</name>
<comment type="caution">
    <text evidence="2">The sequence shown here is derived from an EMBL/GenBank/DDBJ whole genome shotgun (WGS) entry which is preliminary data.</text>
</comment>
<accession>A0ABV2D3D0</accession>
<feature type="domain" description="DUF1521" evidence="1">
    <location>
        <begin position="84"/>
        <end position="251"/>
    </location>
</feature>
<dbReference type="EMBL" id="JBEWLY010000014">
    <property type="protein sequence ID" value="MET1755814.1"/>
    <property type="molecule type" value="Genomic_DNA"/>
</dbReference>
<proteinExistence type="predicted"/>
<keyword evidence="3" id="KW-1185">Reference proteome</keyword>
<protein>
    <submittedName>
        <fullName evidence="2">DUF1521 domain-containing protein</fullName>
    </submittedName>
</protein>
<dbReference type="Proteomes" id="UP001548713">
    <property type="component" value="Unassembled WGS sequence"/>
</dbReference>
<dbReference type="InterPro" id="IPR011086">
    <property type="entry name" value="DUF1521"/>
</dbReference>
<dbReference type="Pfam" id="PF07481">
    <property type="entry name" value="DUF1521"/>
    <property type="match status" value="1"/>
</dbReference>
<evidence type="ECO:0000313" key="3">
    <source>
        <dbReference type="Proteomes" id="UP001548713"/>
    </source>
</evidence>
<evidence type="ECO:0000313" key="2">
    <source>
        <dbReference type="EMBL" id="MET1755814.1"/>
    </source>
</evidence>
<organism evidence="2 3">
    <name type="scientific">Novosphingobium kalidii</name>
    <dbReference type="NCBI Taxonomy" id="3230299"/>
    <lineage>
        <taxon>Bacteria</taxon>
        <taxon>Pseudomonadati</taxon>
        <taxon>Pseudomonadota</taxon>
        <taxon>Alphaproteobacteria</taxon>
        <taxon>Sphingomonadales</taxon>
        <taxon>Sphingomonadaceae</taxon>
        <taxon>Novosphingobium</taxon>
    </lineage>
</organism>
<gene>
    <name evidence="2" type="ORF">ABVV53_10140</name>
</gene>
<reference evidence="2 3" key="1">
    <citation type="submission" date="2024-07" db="EMBL/GenBank/DDBJ databases">
        <title>Novosphingobium kalidii RD2P27.</title>
        <authorList>
            <person name="Sun J.-Q."/>
        </authorList>
    </citation>
    <scope>NUCLEOTIDE SEQUENCE [LARGE SCALE GENOMIC DNA]</scope>
    <source>
        <strain evidence="2 3">RD2P27</strain>
    </source>
</reference>
<evidence type="ECO:0000259" key="1">
    <source>
        <dbReference type="Pfam" id="PF07481"/>
    </source>
</evidence>
<dbReference type="RefSeq" id="WP_353984310.1">
    <property type="nucleotide sequence ID" value="NZ_JBEWLY010000014.1"/>
</dbReference>